<dbReference type="Proteomes" id="UP000627538">
    <property type="component" value="Unassembled WGS sequence"/>
</dbReference>
<evidence type="ECO:0000256" key="2">
    <source>
        <dbReference type="SAM" id="Phobius"/>
    </source>
</evidence>
<keyword evidence="2" id="KW-1133">Transmembrane helix</keyword>
<name>A0A8I0GCR5_9ACTO</name>
<feature type="transmembrane region" description="Helical" evidence="2">
    <location>
        <begin position="56"/>
        <end position="76"/>
    </location>
</feature>
<organism evidence="3 4">
    <name type="scientific">Nanchangia anserum</name>
    <dbReference type="NCBI Taxonomy" id="2692125"/>
    <lineage>
        <taxon>Bacteria</taxon>
        <taxon>Bacillati</taxon>
        <taxon>Actinomycetota</taxon>
        <taxon>Actinomycetes</taxon>
        <taxon>Actinomycetales</taxon>
        <taxon>Actinomycetaceae</taxon>
        <taxon>Nanchangia</taxon>
    </lineage>
</organism>
<accession>A0A8I0GCR5</accession>
<evidence type="ECO:0000256" key="1">
    <source>
        <dbReference type="SAM" id="MobiDB-lite"/>
    </source>
</evidence>
<keyword evidence="4" id="KW-1185">Reference proteome</keyword>
<evidence type="ECO:0000313" key="4">
    <source>
        <dbReference type="Proteomes" id="UP000627538"/>
    </source>
</evidence>
<feature type="compositionally biased region" description="Pro residues" evidence="1">
    <location>
        <begin position="142"/>
        <end position="155"/>
    </location>
</feature>
<keyword evidence="2" id="KW-0812">Transmembrane</keyword>
<keyword evidence="2" id="KW-0472">Membrane</keyword>
<feature type="region of interest" description="Disordered" evidence="1">
    <location>
        <begin position="83"/>
        <end position="178"/>
    </location>
</feature>
<sequence>MADGDGPHANGSDTPKFGLPVGDISDTASIPAYRDEAGEMPETIPPTPSKRRVPIIVGYVLLIVLVLVLGGIIWAMSTGAIGGGTEEESTHSEQVTQPSITMSTSEPTPVYSNRPRRTYAPRPTQPTQDAPESPTTQQQPAPQQPAPTAPAPRPTQPSAEPTNPDPSEAPQGDADNGN</sequence>
<evidence type="ECO:0000313" key="3">
    <source>
        <dbReference type="EMBL" id="MBD3689163.1"/>
    </source>
</evidence>
<proteinExistence type="predicted"/>
<comment type="caution">
    <text evidence="3">The sequence shown here is derived from an EMBL/GenBank/DDBJ whole genome shotgun (WGS) entry which is preliminary data.</text>
</comment>
<reference evidence="3 4" key="1">
    <citation type="submission" date="2020-08" db="EMBL/GenBank/DDBJ databases">
        <title>Winkia gen. nov., sp. nov., isolated from faeces of the Anser albifrons in China.</title>
        <authorList>
            <person name="Liu Q."/>
        </authorList>
    </citation>
    <scope>NUCLEOTIDE SEQUENCE [LARGE SCALE GENOMIC DNA]</scope>
    <source>
        <strain evidence="3 4">C62</strain>
    </source>
</reference>
<dbReference type="AlphaFoldDB" id="A0A8I0GCR5"/>
<gene>
    <name evidence="3" type="ORF">H8R10_02825</name>
</gene>
<dbReference type="EMBL" id="JACRUO010000001">
    <property type="protein sequence ID" value="MBD3689163.1"/>
    <property type="molecule type" value="Genomic_DNA"/>
</dbReference>
<dbReference type="RefSeq" id="WP_191071231.1">
    <property type="nucleotide sequence ID" value="NZ_CP060506.1"/>
</dbReference>
<protein>
    <submittedName>
        <fullName evidence="3">Uncharacterized protein</fullName>
    </submittedName>
</protein>
<feature type="region of interest" description="Disordered" evidence="1">
    <location>
        <begin position="1"/>
        <end position="25"/>
    </location>
</feature>
<feature type="compositionally biased region" description="Polar residues" evidence="1">
    <location>
        <begin position="94"/>
        <end position="111"/>
    </location>
</feature>